<keyword evidence="4" id="KW-0433">Leucine-rich repeat</keyword>
<evidence type="ECO:0000256" key="17">
    <source>
        <dbReference type="ARBA" id="ARBA00048679"/>
    </source>
</evidence>
<evidence type="ECO:0000256" key="9">
    <source>
        <dbReference type="ARBA" id="ARBA00022741"/>
    </source>
</evidence>
<gene>
    <name evidence="20" type="ORF">TIFTF001_029698</name>
</gene>
<keyword evidence="5" id="KW-0808">Transferase</keyword>
<dbReference type="SUPFAM" id="SSF56112">
    <property type="entry name" value="Protein kinase-like (PK-like)"/>
    <property type="match status" value="1"/>
</dbReference>
<evidence type="ECO:0000256" key="2">
    <source>
        <dbReference type="ARBA" id="ARBA00012513"/>
    </source>
</evidence>
<evidence type="ECO:0000256" key="13">
    <source>
        <dbReference type="ARBA" id="ARBA00023136"/>
    </source>
</evidence>
<evidence type="ECO:0000256" key="5">
    <source>
        <dbReference type="ARBA" id="ARBA00022679"/>
    </source>
</evidence>
<keyword evidence="14" id="KW-0675">Receptor</keyword>
<evidence type="ECO:0000256" key="10">
    <source>
        <dbReference type="ARBA" id="ARBA00022777"/>
    </source>
</evidence>
<keyword evidence="12 18" id="KW-1133">Transmembrane helix</keyword>
<dbReference type="FunFam" id="3.80.10.10:FF:000233">
    <property type="entry name" value="Leucine-rich repeat receptor-like protein kinase TDR"/>
    <property type="match status" value="1"/>
</dbReference>
<dbReference type="Pfam" id="PF13855">
    <property type="entry name" value="LRR_8"/>
    <property type="match status" value="2"/>
</dbReference>
<comment type="subcellular location">
    <subcellularLocation>
        <location evidence="1">Membrane</location>
        <topology evidence="1">Single-pass type I membrane protein</topology>
    </subcellularLocation>
</comment>
<dbReference type="FunFam" id="3.80.10.10:FF:000512">
    <property type="entry name" value="Leucine-rich repeat receptor-like serine/threonine-protein kinase BAM3"/>
    <property type="match status" value="1"/>
</dbReference>
<evidence type="ECO:0000256" key="16">
    <source>
        <dbReference type="ARBA" id="ARBA00047899"/>
    </source>
</evidence>
<evidence type="ECO:0000256" key="12">
    <source>
        <dbReference type="ARBA" id="ARBA00022989"/>
    </source>
</evidence>
<keyword evidence="7" id="KW-0732">Signal</keyword>
<dbReference type="InterPro" id="IPR001611">
    <property type="entry name" value="Leu-rich_rpt"/>
</dbReference>
<organism evidence="20 21">
    <name type="scientific">Ficus carica</name>
    <name type="common">Common fig</name>
    <dbReference type="NCBI Taxonomy" id="3494"/>
    <lineage>
        <taxon>Eukaryota</taxon>
        <taxon>Viridiplantae</taxon>
        <taxon>Streptophyta</taxon>
        <taxon>Embryophyta</taxon>
        <taxon>Tracheophyta</taxon>
        <taxon>Spermatophyta</taxon>
        <taxon>Magnoliopsida</taxon>
        <taxon>eudicotyledons</taxon>
        <taxon>Gunneridae</taxon>
        <taxon>Pentapetalae</taxon>
        <taxon>rosids</taxon>
        <taxon>fabids</taxon>
        <taxon>Rosales</taxon>
        <taxon>Moraceae</taxon>
        <taxon>Ficeae</taxon>
        <taxon>Ficus</taxon>
    </lineage>
</organism>
<evidence type="ECO:0000313" key="21">
    <source>
        <dbReference type="Proteomes" id="UP001187192"/>
    </source>
</evidence>
<dbReference type="FunFam" id="3.80.10.10:FF:000383">
    <property type="entry name" value="Leucine-rich repeat receptor protein kinase EMS1"/>
    <property type="match status" value="1"/>
</dbReference>
<dbReference type="PRINTS" id="PR00019">
    <property type="entry name" value="LEURICHRPT"/>
</dbReference>
<dbReference type="Gene3D" id="1.10.510.10">
    <property type="entry name" value="Transferase(Phosphotransferase) domain 1"/>
    <property type="match status" value="1"/>
</dbReference>
<dbReference type="InterPro" id="IPR000719">
    <property type="entry name" value="Prot_kinase_dom"/>
</dbReference>
<accession>A0AA88J370</accession>
<evidence type="ECO:0000313" key="20">
    <source>
        <dbReference type="EMBL" id="GMN60622.1"/>
    </source>
</evidence>
<dbReference type="Pfam" id="PF00069">
    <property type="entry name" value="Pkinase"/>
    <property type="match status" value="1"/>
</dbReference>
<dbReference type="GO" id="GO:0004674">
    <property type="term" value="F:protein serine/threonine kinase activity"/>
    <property type="evidence" value="ECO:0007669"/>
    <property type="project" value="UniProtKB-KW"/>
</dbReference>
<evidence type="ECO:0000259" key="19">
    <source>
        <dbReference type="PROSITE" id="PS50011"/>
    </source>
</evidence>
<dbReference type="GO" id="GO:0009791">
    <property type="term" value="P:post-embryonic development"/>
    <property type="evidence" value="ECO:0007669"/>
    <property type="project" value="UniProtKB-ARBA"/>
</dbReference>
<dbReference type="GO" id="GO:0005524">
    <property type="term" value="F:ATP binding"/>
    <property type="evidence" value="ECO:0007669"/>
    <property type="project" value="UniProtKB-KW"/>
</dbReference>
<dbReference type="SUPFAM" id="SSF52047">
    <property type="entry name" value="RNI-like"/>
    <property type="match status" value="1"/>
</dbReference>
<keyword evidence="9" id="KW-0547">Nucleotide-binding</keyword>
<keyword evidence="3" id="KW-0723">Serine/threonine-protein kinase</keyword>
<dbReference type="FunFam" id="3.30.200.20:FF:000454">
    <property type="entry name" value="Leucine-rich repeat receptor-like tyrosine-protein kinase PXC3"/>
    <property type="match status" value="1"/>
</dbReference>
<reference evidence="20" key="1">
    <citation type="submission" date="2023-07" db="EMBL/GenBank/DDBJ databases">
        <title>draft genome sequence of fig (Ficus carica).</title>
        <authorList>
            <person name="Takahashi T."/>
            <person name="Nishimura K."/>
        </authorList>
    </citation>
    <scope>NUCLEOTIDE SEQUENCE</scope>
</reference>
<dbReference type="Proteomes" id="UP001187192">
    <property type="component" value="Unassembled WGS sequence"/>
</dbReference>
<dbReference type="Gene3D" id="3.30.200.20">
    <property type="entry name" value="Phosphorylase Kinase, domain 1"/>
    <property type="match status" value="1"/>
</dbReference>
<evidence type="ECO:0000256" key="3">
    <source>
        <dbReference type="ARBA" id="ARBA00022527"/>
    </source>
</evidence>
<dbReference type="PROSITE" id="PS50011">
    <property type="entry name" value="PROTEIN_KINASE_DOM"/>
    <property type="match status" value="1"/>
</dbReference>
<dbReference type="PANTHER" id="PTHR48053">
    <property type="entry name" value="LEUCINE RICH REPEAT FAMILY PROTEIN, EXPRESSED"/>
    <property type="match status" value="1"/>
</dbReference>
<name>A0AA88J370_FICCA</name>
<dbReference type="SUPFAM" id="SSF52058">
    <property type="entry name" value="L domain-like"/>
    <property type="match status" value="1"/>
</dbReference>
<evidence type="ECO:0000256" key="4">
    <source>
        <dbReference type="ARBA" id="ARBA00022614"/>
    </source>
</evidence>
<keyword evidence="21" id="KW-1185">Reference proteome</keyword>
<dbReference type="SMART" id="SM00369">
    <property type="entry name" value="LRR_TYP"/>
    <property type="match status" value="9"/>
</dbReference>
<dbReference type="EC" id="2.7.11.1" evidence="2"/>
<evidence type="ECO:0000256" key="14">
    <source>
        <dbReference type="ARBA" id="ARBA00023170"/>
    </source>
</evidence>
<evidence type="ECO:0000256" key="1">
    <source>
        <dbReference type="ARBA" id="ARBA00004479"/>
    </source>
</evidence>
<dbReference type="Pfam" id="PF00560">
    <property type="entry name" value="LRR_1"/>
    <property type="match status" value="2"/>
</dbReference>
<dbReference type="InterPro" id="IPR051716">
    <property type="entry name" value="Plant_RL_S/T_kinase"/>
</dbReference>
<protein>
    <recommendedName>
        <fullName evidence="2">non-specific serine/threonine protein kinase</fullName>
        <ecNumber evidence="2">2.7.11.1</ecNumber>
    </recommendedName>
</protein>
<keyword evidence="11" id="KW-0067">ATP-binding</keyword>
<evidence type="ECO:0000256" key="8">
    <source>
        <dbReference type="ARBA" id="ARBA00022737"/>
    </source>
</evidence>
<feature type="domain" description="Protein kinase" evidence="19">
    <location>
        <begin position="636"/>
        <end position="912"/>
    </location>
</feature>
<comment type="caution">
    <text evidence="20">The sequence shown here is derived from an EMBL/GenBank/DDBJ whole genome shotgun (WGS) entry which is preliminary data.</text>
</comment>
<proteinExistence type="predicted"/>
<keyword evidence="6 18" id="KW-0812">Transmembrane</keyword>
<evidence type="ECO:0000256" key="6">
    <source>
        <dbReference type="ARBA" id="ARBA00022692"/>
    </source>
</evidence>
<dbReference type="InterPro" id="IPR003591">
    <property type="entry name" value="Leu-rich_rpt_typical-subtyp"/>
</dbReference>
<sequence length="912" mass="98410">MIALSEKINSSNVPWDVTTEPCSWKGVNCTSDNSSVLEISLSGYSLSSSDFVPLVCKIDSLQAFDVSNNLLSEIPDEFMTSCGGIQGLKLLNFSRNRLVGSLPSFVGFPGLQFLDLSYNALSGKVNSELEGLVGLESLNLSFNNFSGFVPAKLGNSTALKELALSANRFEDKIPEEILGYLNLTLIDLSQNQISGSIPDRIGNLAKLEVLVLSHNNLTGAIPEGLSNISTLSRFAANQNGFSGTVPSGITKFLRHLDLSFNSLTGSIPSAVLSASYLQTVDLSSNLLEGSIPAKISSSLVRLRLGGNSLDGQISSANFLTPNKLTYLELDNNKLNGSIPPEFGSFQSLALLNLAQNHLTGPLPPELGNLSQLQVLKLQSNNLAGEIPSRITQLQKLSTLNISSNSLSGPIPSSISSLQNLVNLNLQDNGLSGSIPITIGSMNSLLELQLGKNQLSGYIPKMPPNLQIALNLSHNHFEGPIQKTLSGLSALEVLDLSYNNFSGEIPTFLAEMGSLTQVSLAYNNLSGVIPEFHSWVMVDTRGNKDLINTTTLKPSSKSRKGNSVPVIVTAVVASLVVAGVVVVLTILLSRRYDRVNDEQLQPLEDLPPPQVLQGTLLTSNGIHRSSIDFTKGMESVTEPSNIVLKTRFSTYYKATMPSGISYFVKKLNWSDKIFQLGSHDRFGAELEVFGTLSNSNVMTPLAYVLSVDNAYLFYEYSSKGTLFDVLHGSWGSDIDWASRYSIAIGVAQGLSFLHGIASGPILLLDLSSKNIFLKSLKEPQVGDIELYKVIDPSKSTGSLSTIAGSVGYIPPEYAYTMRITMTGNVYSFGVILLELLTGKPAVCEGTELAKWVLSNSVQQDKWDHMLDFSISRTSLAARSQMLAVMKIALGCVSLSPEARPKMKSVLRMLLNAR</sequence>
<dbReference type="InterPro" id="IPR011009">
    <property type="entry name" value="Kinase-like_dom_sf"/>
</dbReference>
<dbReference type="PANTHER" id="PTHR48053:SF105">
    <property type="entry name" value="RECEPTOR-LIKE PROTEIN KINASE"/>
    <property type="match status" value="1"/>
</dbReference>
<comment type="catalytic activity">
    <reaction evidence="17">
        <text>L-seryl-[protein] + ATP = O-phospho-L-seryl-[protein] + ADP + H(+)</text>
        <dbReference type="Rhea" id="RHEA:17989"/>
        <dbReference type="Rhea" id="RHEA-COMP:9863"/>
        <dbReference type="Rhea" id="RHEA-COMP:11604"/>
        <dbReference type="ChEBI" id="CHEBI:15378"/>
        <dbReference type="ChEBI" id="CHEBI:29999"/>
        <dbReference type="ChEBI" id="CHEBI:30616"/>
        <dbReference type="ChEBI" id="CHEBI:83421"/>
        <dbReference type="ChEBI" id="CHEBI:456216"/>
        <dbReference type="EC" id="2.7.11.1"/>
    </reaction>
</comment>
<keyword evidence="10" id="KW-0418">Kinase</keyword>
<dbReference type="FunFam" id="1.10.510.10:FF:000388">
    <property type="entry name" value="Leucine-rich repeat receptor-like tyrosine-protein kinase PXC3"/>
    <property type="match status" value="1"/>
</dbReference>
<dbReference type="InterPro" id="IPR032675">
    <property type="entry name" value="LRR_dom_sf"/>
</dbReference>
<dbReference type="GO" id="GO:0016020">
    <property type="term" value="C:membrane"/>
    <property type="evidence" value="ECO:0007669"/>
    <property type="project" value="UniProtKB-SubCell"/>
</dbReference>
<evidence type="ECO:0000256" key="11">
    <source>
        <dbReference type="ARBA" id="ARBA00022840"/>
    </source>
</evidence>
<keyword evidence="15" id="KW-0325">Glycoprotein</keyword>
<dbReference type="EMBL" id="BTGU01000100">
    <property type="protein sequence ID" value="GMN60622.1"/>
    <property type="molecule type" value="Genomic_DNA"/>
</dbReference>
<dbReference type="AlphaFoldDB" id="A0AA88J370"/>
<comment type="catalytic activity">
    <reaction evidence="16">
        <text>L-threonyl-[protein] + ATP = O-phospho-L-threonyl-[protein] + ADP + H(+)</text>
        <dbReference type="Rhea" id="RHEA:46608"/>
        <dbReference type="Rhea" id="RHEA-COMP:11060"/>
        <dbReference type="Rhea" id="RHEA-COMP:11605"/>
        <dbReference type="ChEBI" id="CHEBI:15378"/>
        <dbReference type="ChEBI" id="CHEBI:30013"/>
        <dbReference type="ChEBI" id="CHEBI:30616"/>
        <dbReference type="ChEBI" id="CHEBI:61977"/>
        <dbReference type="ChEBI" id="CHEBI:456216"/>
        <dbReference type="EC" id="2.7.11.1"/>
    </reaction>
</comment>
<feature type="transmembrane region" description="Helical" evidence="18">
    <location>
        <begin position="563"/>
        <end position="587"/>
    </location>
</feature>
<keyword evidence="13 18" id="KW-0472">Membrane</keyword>
<dbReference type="InterPro" id="IPR055414">
    <property type="entry name" value="LRR_R13L4/SHOC2-like"/>
</dbReference>
<dbReference type="Pfam" id="PF23598">
    <property type="entry name" value="LRR_14"/>
    <property type="match status" value="1"/>
</dbReference>
<evidence type="ECO:0000256" key="7">
    <source>
        <dbReference type="ARBA" id="ARBA00022729"/>
    </source>
</evidence>
<dbReference type="Gene3D" id="3.80.10.10">
    <property type="entry name" value="Ribonuclease Inhibitor"/>
    <property type="match status" value="3"/>
</dbReference>
<keyword evidence="8" id="KW-0677">Repeat</keyword>
<evidence type="ECO:0000256" key="15">
    <source>
        <dbReference type="ARBA" id="ARBA00023180"/>
    </source>
</evidence>
<evidence type="ECO:0000256" key="18">
    <source>
        <dbReference type="SAM" id="Phobius"/>
    </source>
</evidence>